<dbReference type="AlphaFoldDB" id="A0A117EDG7"/>
<reference evidence="2" key="3">
    <citation type="submission" date="2016-02" db="EMBL/GenBank/DDBJ databases">
        <title>Draft genome of pathogenic Streptomyces sp. in Japan.</title>
        <authorList>
            <person name="Tomihama T."/>
            <person name="Ikenaga M."/>
            <person name="Sakai M."/>
            <person name="Okubo T."/>
            <person name="Ikeda S."/>
        </authorList>
    </citation>
    <scope>NUCLEOTIDE SEQUENCE [LARGE SCALE GENOMIC DNA]</scope>
    <source>
        <strain evidence="2">S58</strain>
    </source>
</reference>
<dbReference type="EMBL" id="BCMM01000011">
    <property type="protein sequence ID" value="GAQ62463.1"/>
    <property type="molecule type" value="Genomic_DNA"/>
</dbReference>
<evidence type="ECO:0000313" key="1">
    <source>
        <dbReference type="EMBL" id="GAQ62463.1"/>
    </source>
</evidence>
<accession>A0A117EDG7</accession>
<proteinExistence type="predicted"/>
<reference evidence="1 2" key="2">
    <citation type="journal article" date="2016" name="Genome Announc.">
        <title>Draft Genome Sequences of Streptomyces scabiei S58, Streptomyces turgidiscabies T45, and Streptomyces acidiscabies a10, the Pathogens of Potato Common Scab, Isolated in Japan.</title>
        <authorList>
            <person name="Tomihama T."/>
            <person name="Nishi Y."/>
            <person name="Sakai M."/>
            <person name="Ikenaga M."/>
            <person name="Okubo T."/>
            <person name="Ikeda S."/>
        </authorList>
    </citation>
    <scope>NUCLEOTIDE SEQUENCE [LARGE SCALE GENOMIC DNA]</scope>
    <source>
        <strain evidence="1 2">S58</strain>
    </source>
</reference>
<evidence type="ECO:0000313" key="2">
    <source>
        <dbReference type="Proteomes" id="UP000067448"/>
    </source>
</evidence>
<comment type="caution">
    <text evidence="1">The sequence shown here is derived from an EMBL/GenBank/DDBJ whole genome shotgun (WGS) entry which is preliminary data.</text>
</comment>
<name>A0A117EDG7_STRSC</name>
<gene>
    <name evidence="1" type="ORF">SsS58_02830</name>
</gene>
<organism evidence="1 2">
    <name type="scientific">Streptomyces scabiei</name>
    <dbReference type="NCBI Taxonomy" id="1930"/>
    <lineage>
        <taxon>Bacteria</taxon>
        <taxon>Bacillati</taxon>
        <taxon>Actinomycetota</taxon>
        <taxon>Actinomycetes</taxon>
        <taxon>Kitasatosporales</taxon>
        <taxon>Streptomycetaceae</taxon>
        <taxon>Streptomyces</taxon>
    </lineage>
</organism>
<sequence>MATVRRYDGEPQTLEAFEIDLDEGDWFDSYYVWPEHQM</sequence>
<protein>
    <submittedName>
        <fullName evidence="1">Uncharacterized protein</fullName>
    </submittedName>
</protein>
<reference evidence="2" key="1">
    <citation type="submission" date="2015-11" db="EMBL/GenBank/DDBJ databases">
        <authorList>
            <consortium name="Cross-ministerial Strategic Innovation Promotion Program (SIP) consortium"/>
            <person name="Tomihama T."/>
            <person name="Ikenaga M."/>
            <person name="Sakai M."/>
            <person name="Okubo T."/>
            <person name="Ikeda S."/>
        </authorList>
    </citation>
    <scope>NUCLEOTIDE SEQUENCE [LARGE SCALE GENOMIC DNA]</scope>
    <source>
        <strain evidence="2">S58</strain>
    </source>
</reference>
<dbReference type="Proteomes" id="UP000067448">
    <property type="component" value="Unassembled WGS sequence"/>
</dbReference>